<sequence length="147" mass="16066">MSRRVHIYNGPNINMTGLREAKHYGSLTYQELCAELCATARGLGFELLIRQSNHEGDLVSWLHEMAFSGEPLVINAGAYTHTSVAIRDALALVTGKKIEVHMSNVHAREAFRHHSYLSDVVDGVIVGLGAGSYKAALFALSLEEETA</sequence>
<evidence type="ECO:0000256" key="2">
    <source>
        <dbReference type="ARBA" id="ARBA00004902"/>
    </source>
</evidence>
<dbReference type="InterPro" id="IPR036441">
    <property type="entry name" value="DHquinase_II_sf"/>
</dbReference>
<evidence type="ECO:0000256" key="4">
    <source>
        <dbReference type="ARBA" id="ARBA00011193"/>
    </source>
</evidence>
<dbReference type="GO" id="GO:0008652">
    <property type="term" value="P:amino acid biosynthetic process"/>
    <property type="evidence" value="ECO:0007669"/>
    <property type="project" value="UniProtKB-KW"/>
</dbReference>
<keyword evidence="6 7" id="KW-0456">Lyase</keyword>
<evidence type="ECO:0000256" key="10">
    <source>
        <dbReference type="PIRSR" id="PIRSR001399-3"/>
    </source>
</evidence>
<feature type="binding site" evidence="7 9">
    <location>
        <begin position="102"/>
        <end position="103"/>
    </location>
    <ligand>
        <name>substrate</name>
    </ligand>
</feature>
<dbReference type="EC" id="4.2.1.10" evidence="5 7"/>
<accession>A0A2P7R1M8</accession>
<comment type="similarity">
    <text evidence="3 7">Belongs to the type-II 3-dehydroquinase family.</text>
</comment>
<feature type="binding site" evidence="7 9">
    <location>
        <position position="88"/>
    </location>
    <ligand>
        <name>substrate</name>
    </ligand>
</feature>
<comment type="catalytic activity">
    <reaction evidence="1 7">
        <text>3-dehydroquinate = 3-dehydroshikimate + H2O</text>
        <dbReference type="Rhea" id="RHEA:21096"/>
        <dbReference type="ChEBI" id="CHEBI:15377"/>
        <dbReference type="ChEBI" id="CHEBI:16630"/>
        <dbReference type="ChEBI" id="CHEBI:32364"/>
        <dbReference type="EC" id="4.2.1.10"/>
    </reaction>
</comment>
<dbReference type="GO" id="GO:0009423">
    <property type="term" value="P:chorismate biosynthetic process"/>
    <property type="evidence" value="ECO:0007669"/>
    <property type="project" value="UniProtKB-UniRule"/>
</dbReference>
<feature type="binding site" evidence="7 9">
    <location>
        <position position="75"/>
    </location>
    <ligand>
        <name>substrate</name>
    </ligand>
</feature>
<dbReference type="AlphaFoldDB" id="A0A2P7R1M8"/>
<comment type="caution">
    <text evidence="11">The sequence shown here is derived from an EMBL/GenBank/DDBJ whole genome shotgun (WGS) entry which is preliminary data.</text>
</comment>
<evidence type="ECO:0000256" key="3">
    <source>
        <dbReference type="ARBA" id="ARBA00011037"/>
    </source>
</evidence>
<dbReference type="Proteomes" id="UP000240243">
    <property type="component" value="Unassembled WGS sequence"/>
</dbReference>
<dbReference type="NCBIfam" id="NF003807">
    <property type="entry name" value="PRK05395.1-4"/>
    <property type="match status" value="1"/>
</dbReference>
<dbReference type="SUPFAM" id="SSF52304">
    <property type="entry name" value="Type II 3-dehydroquinate dehydratase"/>
    <property type="match status" value="1"/>
</dbReference>
<evidence type="ECO:0000256" key="8">
    <source>
        <dbReference type="PIRSR" id="PIRSR001399-1"/>
    </source>
</evidence>
<dbReference type="NCBIfam" id="NF003805">
    <property type="entry name" value="PRK05395.1-2"/>
    <property type="match status" value="1"/>
</dbReference>
<comment type="function">
    <text evidence="7">Catalyzes a trans-dehydration via an enolate intermediate.</text>
</comment>
<dbReference type="GO" id="GO:0003855">
    <property type="term" value="F:3-dehydroquinate dehydratase activity"/>
    <property type="evidence" value="ECO:0007669"/>
    <property type="project" value="UniProtKB-UniRule"/>
</dbReference>
<dbReference type="EMBL" id="PXYG01000007">
    <property type="protein sequence ID" value="PSJ44120.1"/>
    <property type="molecule type" value="Genomic_DNA"/>
</dbReference>
<evidence type="ECO:0000256" key="5">
    <source>
        <dbReference type="ARBA" id="ARBA00012060"/>
    </source>
</evidence>
<dbReference type="PIRSF" id="PIRSF001399">
    <property type="entry name" value="DHquinase_II"/>
    <property type="match status" value="1"/>
</dbReference>
<dbReference type="CDD" id="cd00466">
    <property type="entry name" value="DHQase_II"/>
    <property type="match status" value="1"/>
</dbReference>
<dbReference type="InterPro" id="IPR001874">
    <property type="entry name" value="DHquinase_II"/>
</dbReference>
<name>A0A2P7R1M8_9GAMM</name>
<feature type="active site" description="Proton acceptor" evidence="7 8">
    <location>
        <position position="24"/>
    </location>
</feature>
<feature type="binding site" evidence="7 9">
    <location>
        <position position="112"/>
    </location>
    <ligand>
        <name>substrate</name>
    </ligand>
</feature>
<evidence type="ECO:0000313" key="11">
    <source>
        <dbReference type="EMBL" id="PSJ44120.1"/>
    </source>
</evidence>
<evidence type="ECO:0000313" key="12">
    <source>
        <dbReference type="Proteomes" id="UP000240243"/>
    </source>
</evidence>
<feature type="active site" description="Proton donor" evidence="7 8">
    <location>
        <position position="101"/>
    </location>
</feature>
<evidence type="ECO:0000256" key="6">
    <source>
        <dbReference type="ARBA" id="ARBA00023239"/>
    </source>
</evidence>
<dbReference type="HAMAP" id="MF_00169">
    <property type="entry name" value="AroQ"/>
    <property type="match status" value="1"/>
</dbReference>
<comment type="pathway">
    <text evidence="2 7">Metabolic intermediate biosynthesis; chorismate biosynthesis; chorismate from D-erythrose 4-phosphate and phosphoenolpyruvate: step 3/7.</text>
</comment>
<keyword evidence="12" id="KW-1185">Reference proteome</keyword>
<keyword evidence="7" id="KW-0028">Amino-acid biosynthesis</keyword>
<protein>
    <recommendedName>
        <fullName evidence="5 7">3-dehydroquinate dehydratase</fullName>
        <shortName evidence="7">3-dehydroquinase</shortName>
        <ecNumber evidence="5 7">4.2.1.10</ecNumber>
    </recommendedName>
    <alternativeName>
        <fullName evidence="7">Type II DHQase</fullName>
    </alternativeName>
</protein>
<dbReference type="NCBIfam" id="NF003806">
    <property type="entry name" value="PRK05395.1-3"/>
    <property type="match status" value="1"/>
</dbReference>
<evidence type="ECO:0000256" key="7">
    <source>
        <dbReference type="HAMAP-Rule" id="MF_00169"/>
    </source>
</evidence>
<gene>
    <name evidence="7" type="primary">aroQ</name>
    <name evidence="11" type="ORF">C7H85_15360</name>
</gene>
<dbReference type="GO" id="GO:0019631">
    <property type="term" value="P:quinate catabolic process"/>
    <property type="evidence" value="ECO:0007669"/>
    <property type="project" value="TreeGrafter"/>
</dbReference>
<dbReference type="OrthoDB" id="9790793at2"/>
<dbReference type="Pfam" id="PF01220">
    <property type="entry name" value="DHquinase_II"/>
    <property type="match status" value="1"/>
</dbReference>
<reference evidence="11 12" key="1">
    <citation type="submission" date="2018-03" db="EMBL/GenBank/DDBJ databases">
        <title>The draft genome of Zobellella sp. 59N8.</title>
        <authorList>
            <person name="Liu L."/>
            <person name="Li L."/>
            <person name="Zhang X."/>
            <person name="Liang L."/>
            <person name="Wang T."/>
        </authorList>
    </citation>
    <scope>NUCLEOTIDE SEQUENCE [LARGE SCALE GENOMIC DNA]</scope>
    <source>
        <strain evidence="11 12">59N8</strain>
    </source>
</reference>
<evidence type="ECO:0000256" key="9">
    <source>
        <dbReference type="PIRSR" id="PIRSR001399-2"/>
    </source>
</evidence>
<dbReference type="Gene3D" id="3.40.50.9100">
    <property type="entry name" value="Dehydroquinase, class II"/>
    <property type="match status" value="1"/>
</dbReference>
<dbReference type="UniPathway" id="UPA00053">
    <property type="reaction ID" value="UER00086"/>
</dbReference>
<organism evidence="11 12">
    <name type="scientific">Zobellella endophytica</name>
    <dbReference type="NCBI Taxonomy" id="2116700"/>
    <lineage>
        <taxon>Bacteria</taxon>
        <taxon>Pseudomonadati</taxon>
        <taxon>Pseudomonadota</taxon>
        <taxon>Gammaproteobacteria</taxon>
        <taxon>Aeromonadales</taxon>
        <taxon>Aeromonadaceae</taxon>
        <taxon>Zobellella</taxon>
    </lineage>
</organism>
<dbReference type="PANTHER" id="PTHR21272">
    <property type="entry name" value="CATABOLIC 3-DEHYDROQUINASE"/>
    <property type="match status" value="1"/>
</dbReference>
<keyword evidence="7" id="KW-0057">Aromatic amino acid biosynthesis</keyword>
<feature type="site" description="Transition state stabilizer" evidence="7 10">
    <location>
        <position position="19"/>
    </location>
</feature>
<proteinExistence type="inferred from homology"/>
<feature type="binding site" evidence="7 9">
    <location>
        <position position="81"/>
    </location>
    <ligand>
        <name>substrate</name>
    </ligand>
</feature>
<comment type="subunit">
    <text evidence="4 7">Homododecamer.</text>
</comment>
<dbReference type="PANTHER" id="PTHR21272:SF3">
    <property type="entry name" value="CATABOLIC 3-DEHYDROQUINASE"/>
    <property type="match status" value="1"/>
</dbReference>
<dbReference type="RefSeq" id="WP_106730572.1">
    <property type="nucleotide sequence ID" value="NZ_PXYG01000007.1"/>
</dbReference>
<dbReference type="GO" id="GO:0009073">
    <property type="term" value="P:aromatic amino acid family biosynthetic process"/>
    <property type="evidence" value="ECO:0007669"/>
    <property type="project" value="UniProtKB-KW"/>
</dbReference>
<evidence type="ECO:0000256" key="1">
    <source>
        <dbReference type="ARBA" id="ARBA00001864"/>
    </source>
</evidence>